<evidence type="ECO:0000313" key="2">
    <source>
        <dbReference type="Proteomes" id="UP000527355"/>
    </source>
</evidence>
<accession>A0A7J7U5E8</accession>
<protein>
    <submittedName>
        <fullName evidence="1">Uncharacterized protein</fullName>
    </submittedName>
</protein>
<keyword evidence="2" id="KW-1185">Reference proteome</keyword>
<proteinExistence type="predicted"/>
<name>A0A7J7U5E8_MYOMY</name>
<dbReference type="AlphaFoldDB" id="A0A7J7U5E8"/>
<reference evidence="1 2" key="1">
    <citation type="journal article" date="2020" name="Nature">
        <title>Six reference-quality genomes reveal evolution of bat adaptations.</title>
        <authorList>
            <person name="Jebb D."/>
            <person name="Huang Z."/>
            <person name="Pippel M."/>
            <person name="Hughes G.M."/>
            <person name="Lavrichenko K."/>
            <person name="Devanna P."/>
            <person name="Winkler S."/>
            <person name="Jermiin L.S."/>
            <person name="Skirmuntt E.C."/>
            <person name="Katzourakis A."/>
            <person name="Burkitt-Gray L."/>
            <person name="Ray D.A."/>
            <person name="Sullivan K.A.M."/>
            <person name="Roscito J.G."/>
            <person name="Kirilenko B.M."/>
            <person name="Davalos L.M."/>
            <person name="Corthals A.P."/>
            <person name="Power M.L."/>
            <person name="Jones G."/>
            <person name="Ransome R.D."/>
            <person name="Dechmann D.K.N."/>
            <person name="Locatelli A.G."/>
            <person name="Puechmaille S.J."/>
            <person name="Fedrigo O."/>
            <person name="Jarvis E.D."/>
            <person name="Hiller M."/>
            <person name="Vernes S.C."/>
            <person name="Myers E.W."/>
            <person name="Teeling E.C."/>
        </authorList>
    </citation>
    <scope>NUCLEOTIDE SEQUENCE [LARGE SCALE GENOMIC DNA]</scope>
    <source>
        <strain evidence="1">MMyoMyo1</strain>
        <tissue evidence="1">Flight muscle</tissue>
    </source>
</reference>
<dbReference type="Proteomes" id="UP000527355">
    <property type="component" value="Unassembled WGS sequence"/>
</dbReference>
<evidence type="ECO:0000313" key="1">
    <source>
        <dbReference type="EMBL" id="KAF6308113.1"/>
    </source>
</evidence>
<organism evidence="1 2">
    <name type="scientific">Myotis myotis</name>
    <name type="common">Greater mouse-eared bat</name>
    <name type="synonym">Vespertilio myotis</name>
    <dbReference type="NCBI Taxonomy" id="51298"/>
    <lineage>
        <taxon>Eukaryota</taxon>
        <taxon>Metazoa</taxon>
        <taxon>Chordata</taxon>
        <taxon>Craniata</taxon>
        <taxon>Vertebrata</taxon>
        <taxon>Euteleostomi</taxon>
        <taxon>Mammalia</taxon>
        <taxon>Eutheria</taxon>
        <taxon>Laurasiatheria</taxon>
        <taxon>Chiroptera</taxon>
        <taxon>Yangochiroptera</taxon>
        <taxon>Vespertilionidae</taxon>
        <taxon>Myotis</taxon>
    </lineage>
</organism>
<dbReference type="EMBL" id="JABWUV010000014">
    <property type="protein sequence ID" value="KAF6308113.1"/>
    <property type="molecule type" value="Genomic_DNA"/>
</dbReference>
<gene>
    <name evidence="1" type="ORF">mMyoMyo1_008891</name>
</gene>
<sequence>MAAWSEPTRSTLLGPRGFRASTCRGNLATHSGPASGQVSKGGLAFHRRSIKYQPVRSLTSEGTRRCGVLCRNEGTRNHGLAVDMLGLETKVSLAWCWAFLPIYCRPSWPLSSASPGIWASPAPRGLCKDHPSSRCICQHLPAMNWAQEGRSVSSPAQRRRDRHFRHLRTTHRTQRPVFLICNMKTMRRPCKGC</sequence>
<comment type="caution">
    <text evidence="1">The sequence shown here is derived from an EMBL/GenBank/DDBJ whole genome shotgun (WGS) entry which is preliminary data.</text>
</comment>